<name>A0ABV4CN84_9PSEU</name>
<dbReference type="InterPro" id="IPR029063">
    <property type="entry name" value="SAM-dependent_MTases_sf"/>
</dbReference>
<evidence type="ECO:0000313" key="9">
    <source>
        <dbReference type="Proteomes" id="UP001564626"/>
    </source>
</evidence>
<evidence type="ECO:0000256" key="2">
    <source>
        <dbReference type="ARBA" id="ARBA00022603"/>
    </source>
</evidence>
<dbReference type="EMBL" id="JBGEHV010000059">
    <property type="protein sequence ID" value="MEY8042557.1"/>
    <property type="molecule type" value="Genomic_DNA"/>
</dbReference>
<evidence type="ECO:0000313" key="8">
    <source>
        <dbReference type="EMBL" id="MEY8042557.1"/>
    </source>
</evidence>
<comment type="caution">
    <text evidence="8">The sequence shown here is derived from an EMBL/GenBank/DDBJ whole genome shotgun (WGS) entry which is preliminary data.</text>
</comment>
<dbReference type="PANTHER" id="PTHR42933:SF3">
    <property type="entry name" value="TYPE I RESTRICTION ENZYME MJAVIII METHYLASE SUBUNIT"/>
    <property type="match status" value="1"/>
</dbReference>
<keyword evidence="4" id="KW-0949">S-adenosyl-L-methionine</keyword>
<sequence>MSQSTTQRRAHRDPGEHAVAIAEAVDTAWNQSNHSGRRDVALSVVAALSLISQRDPHGPDLAEQLRAQTAEDFAGTLREIYTSVVNSRPDLTHLLYPLMHWVFDEPRPALQRAAKHTADAALHAGQLELTGTDNRYDTDLLGIVLTLLKSDSAGKANAQIYTPSALAETMGEVLMAELNTPRENESIMDPAVGTGGLFRAAAQVMRAKGQDPSTVSWYGADIDDLAIAACAVNSLLWRLGPHMLLCVADTLTEGDWARRAEAQRTEILQLTEKIRRDKLMINAVRAAQRLTELVFDDDDPDTDDRPGDQE</sequence>
<dbReference type="InterPro" id="IPR003356">
    <property type="entry name" value="DNA_methylase_A-5"/>
</dbReference>
<dbReference type="Proteomes" id="UP001564626">
    <property type="component" value="Unassembled WGS sequence"/>
</dbReference>
<evidence type="ECO:0000256" key="1">
    <source>
        <dbReference type="ARBA" id="ARBA00011900"/>
    </source>
</evidence>
<keyword evidence="3" id="KW-0808">Transferase</keyword>
<dbReference type="Pfam" id="PF02384">
    <property type="entry name" value="N6_Mtase"/>
    <property type="match status" value="1"/>
</dbReference>
<organism evidence="8 9">
    <name type="scientific">Saccharopolyspora cebuensis</name>
    <dbReference type="NCBI Taxonomy" id="418759"/>
    <lineage>
        <taxon>Bacteria</taxon>
        <taxon>Bacillati</taxon>
        <taxon>Actinomycetota</taxon>
        <taxon>Actinomycetes</taxon>
        <taxon>Pseudonocardiales</taxon>
        <taxon>Pseudonocardiaceae</taxon>
        <taxon>Saccharopolyspora</taxon>
    </lineage>
</organism>
<gene>
    <name evidence="8" type="ORF">AB8O55_24395</name>
</gene>
<evidence type="ECO:0000256" key="6">
    <source>
        <dbReference type="ARBA" id="ARBA00047942"/>
    </source>
</evidence>
<dbReference type="SUPFAM" id="SSF53335">
    <property type="entry name" value="S-adenosyl-L-methionine-dependent methyltransferases"/>
    <property type="match status" value="1"/>
</dbReference>
<proteinExistence type="predicted"/>
<comment type="catalytic activity">
    <reaction evidence="6">
        <text>a 2'-deoxyadenosine in DNA + S-adenosyl-L-methionine = an N(6)-methyl-2'-deoxyadenosine in DNA + S-adenosyl-L-homocysteine + H(+)</text>
        <dbReference type="Rhea" id="RHEA:15197"/>
        <dbReference type="Rhea" id="RHEA-COMP:12418"/>
        <dbReference type="Rhea" id="RHEA-COMP:12419"/>
        <dbReference type="ChEBI" id="CHEBI:15378"/>
        <dbReference type="ChEBI" id="CHEBI:57856"/>
        <dbReference type="ChEBI" id="CHEBI:59789"/>
        <dbReference type="ChEBI" id="CHEBI:90615"/>
        <dbReference type="ChEBI" id="CHEBI:90616"/>
        <dbReference type="EC" id="2.1.1.72"/>
    </reaction>
</comment>
<protein>
    <recommendedName>
        <fullName evidence="1">site-specific DNA-methyltransferase (adenine-specific)</fullName>
        <ecNumber evidence="1">2.1.1.72</ecNumber>
    </recommendedName>
</protein>
<dbReference type="Gene3D" id="3.40.50.150">
    <property type="entry name" value="Vaccinia Virus protein VP39"/>
    <property type="match status" value="1"/>
</dbReference>
<dbReference type="PANTHER" id="PTHR42933">
    <property type="entry name" value="SLR6095 PROTEIN"/>
    <property type="match status" value="1"/>
</dbReference>
<keyword evidence="9" id="KW-1185">Reference proteome</keyword>
<reference evidence="8 9" key="1">
    <citation type="submission" date="2024-08" db="EMBL/GenBank/DDBJ databases">
        <title>Genome mining of Saccharopolyspora cebuensis PGLac3 from Nigerian medicinal plant.</title>
        <authorList>
            <person name="Ezeobiora C.E."/>
            <person name="Igbokwe N.H."/>
            <person name="Amin D.H."/>
            <person name="Mendie U.E."/>
        </authorList>
    </citation>
    <scope>NUCLEOTIDE SEQUENCE [LARGE SCALE GENOMIC DNA]</scope>
    <source>
        <strain evidence="8 9">PGLac3</strain>
    </source>
</reference>
<dbReference type="RefSeq" id="WP_186361457.1">
    <property type="nucleotide sequence ID" value="NZ_BAABII010000018.1"/>
</dbReference>
<evidence type="ECO:0000256" key="4">
    <source>
        <dbReference type="ARBA" id="ARBA00022691"/>
    </source>
</evidence>
<keyword evidence="2 8" id="KW-0489">Methyltransferase</keyword>
<dbReference type="GO" id="GO:0032259">
    <property type="term" value="P:methylation"/>
    <property type="evidence" value="ECO:0007669"/>
    <property type="project" value="UniProtKB-KW"/>
</dbReference>
<evidence type="ECO:0000259" key="7">
    <source>
        <dbReference type="Pfam" id="PF02384"/>
    </source>
</evidence>
<accession>A0ABV4CN84</accession>
<dbReference type="GO" id="GO:0008168">
    <property type="term" value="F:methyltransferase activity"/>
    <property type="evidence" value="ECO:0007669"/>
    <property type="project" value="UniProtKB-KW"/>
</dbReference>
<evidence type="ECO:0000256" key="3">
    <source>
        <dbReference type="ARBA" id="ARBA00022679"/>
    </source>
</evidence>
<dbReference type="InterPro" id="IPR051537">
    <property type="entry name" value="DNA_Adenine_Mtase"/>
</dbReference>
<feature type="domain" description="DNA methylase adenine-specific" evidence="7">
    <location>
        <begin position="151"/>
        <end position="257"/>
    </location>
</feature>
<evidence type="ECO:0000256" key="5">
    <source>
        <dbReference type="ARBA" id="ARBA00022747"/>
    </source>
</evidence>
<dbReference type="EC" id="2.1.1.72" evidence="1"/>
<keyword evidence="5" id="KW-0680">Restriction system</keyword>